<name>A0A9P6PG39_9FUNG</name>
<evidence type="ECO:0000313" key="2">
    <source>
        <dbReference type="Proteomes" id="UP000726737"/>
    </source>
</evidence>
<feature type="non-terminal residue" evidence="1">
    <location>
        <position position="1"/>
    </location>
</feature>
<protein>
    <submittedName>
        <fullName evidence="1">Uncharacterized protein</fullName>
    </submittedName>
</protein>
<comment type="caution">
    <text evidence="1">The sequence shown here is derived from an EMBL/GenBank/DDBJ whole genome shotgun (WGS) entry which is preliminary data.</text>
</comment>
<gene>
    <name evidence="1" type="ORF">BG011_003555</name>
</gene>
<sequence>FAKMPDPTEIKDALEGLESLYEAGKGGARMLRDALEAIETREKPTFTVKEGLKFKRAWYRALRTAESGGFASCLDGLRLTLNGIWRHGKAQLLSLRHYTGLTAFGSGKRTLIKSFSTCSPTWFPIMARNLK</sequence>
<feature type="non-terminal residue" evidence="1">
    <location>
        <position position="131"/>
    </location>
</feature>
<dbReference type="AlphaFoldDB" id="A0A9P6PG39"/>
<reference evidence="1" key="1">
    <citation type="journal article" date="2020" name="Fungal Divers.">
        <title>Resolving the Mortierellaceae phylogeny through synthesis of multi-gene phylogenetics and phylogenomics.</title>
        <authorList>
            <person name="Vandepol N."/>
            <person name="Liber J."/>
            <person name="Desiro A."/>
            <person name="Na H."/>
            <person name="Kennedy M."/>
            <person name="Barry K."/>
            <person name="Grigoriev I.V."/>
            <person name="Miller A.N."/>
            <person name="O'Donnell K."/>
            <person name="Stajich J.E."/>
            <person name="Bonito G."/>
        </authorList>
    </citation>
    <scope>NUCLEOTIDE SEQUENCE</scope>
    <source>
        <strain evidence="1">KOD948</strain>
    </source>
</reference>
<dbReference type="Proteomes" id="UP000726737">
    <property type="component" value="Unassembled WGS sequence"/>
</dbReference>
<accession>A0A9P6PG39</accession>
<dbReference type="EMBL" id="JAAAJA010002343">
    <property type="protein sequence ID" value="KAG0241281.1"/>
    <property type="molecule type" value="Genomic_DNA"/>
</dbReference>
<evidence type="ECO:0000313" key="1">
    <source>
        <dbReference type="EMBL" id="KAG0241281.1"/>
    </source>
</evidence>
<proteinExistence type="predicted"/>
<dbReference type="OrthoDB" id="2429217at2759"/>
<organism evidence="1 2">
    <name type="scientific">Mortierella polycephala</name>
    <dbReference type="NCBI Taxonomy" id="41804"/>
    <lineage>
        <taxon>Eukaryota</taxon>
        <taxon>Fungi</taxon>
        <taxon>Fungi incertae sedis</taxon>
        <taxon>Mucoromycota</taxon>
        <taxon>Mortierellomycotina</taxon>
        <taxon>Mortierellomycetes</taxon>
        <taxon>Mortierellales</taxon>
        <taxon>Mortierellaceae</taxon>
        <taxon>Mortierella</taxon>
    </lineage>
</organism>
<keyword evidence="2" id="KW-1185">Reference proteome</keyword>